<accession>A0A1R1XJE6</accession>
<dbReference type="AlphaFoldDB" id="A0A1R1XJE6"/>
<dbReference type="Proteomes" id="UP000187283">
    <property type="component" value="Unassembled WGS sequence"/>
</dbReference>
<dbReference type="EMBL" id="LSSN01002951">
    <property type="protein sequence ID" value="OMJ14703.1"/>
    <property type="molecule type" value="Genomic_DNA"/>
</dbReference>
<proteinExistence type="predicted"/>
<reference evidence="1 2" key="1">
    <citation type="submission" date="2017-01" db="EMBL/GenBank/DDBJ databases">
        <authorList>
            <person name="Mah S.A."/>
            <person name="Swanson W.J."/>
            <person name="Moy G.W."/>
            <person name="Vacquier V.D."/>
        </authorList>
    </citation>
    <scope>NUCLEOTIDE SEQUENCE [LARGE SCALE GENOMIC DNA]</scope>
    <source>
        <strain evidence="1 2">GSMNP</strain>
    </source>
</reference>
<name>A0A1R1XJE6_9FUNG</name>
<evidence type="ECO:0000313" key="1">
    <source>
        <dbReference type="EMBL" id="OMJ14703.1"/>
    </source>
</evidence>
<protein>
    <submittedName>
        <fullName evidence="1">Uncharacterized protein</fullName>
    </submittedName>
</protein>
<keyword evidence="2" id="KW-1185">Reference proteome</keyword>
<sequence length="139" mass="15306">MVSITEGIQNIEFGLWSTRCRSVYIPPEQECGSILQLVPRHQLPTMEPVFPSSAESPTRTINNNSCDTNFEVCNLVSGPIDPVNLEVGPFSSNDDHIGSKKRKVAALGKQALALDGLEDQRRFLKSQDLGTYVVECILS</sequence>
<organism evidence="1 2">
    <name type="scientific">Smittium culicis</name>
    <dbReference type="NCBI Taxonomy" id="133412"/>
    <lineage>
        <taxon>Eukaryota</taxon>
        <taxon>Fungi</taxon>
        <taxon>Fungi incertae sedis</taxon>
        <taxon>Zoopagomycota</taxon>
        <taxon>Kickxellomycotina</taxon>
        <taxon>Harpellomycetes</taxon>
        <taxon>Harpellales</taxon>
        <taxon>Legeriomycetaceae</taxon>
        <taxon>Smittium</taxon>
    </lineage>
</organism>
<dbReference type="OrthoDB" id="10501277at2759"/>
<gene>
    <name evidence="1" type="ORF">AYI70_g7725</name>
</gene>
<comment type="caution">
    <text evidence="1">The sequence shown here is derived from an EMBL/GenBank/DDBJ whole genome shotgun (WGS) entry which is preliminary data.</text>
</comment>
<evidence type="ECO:0000313" key="2">
    <source>
        <dbReference type="Proteomes" id="UP000187283"/>
    </source>
</evidence>